<dbReference type="Gene3D" id="2.70.70.10">
    <property type="entry name" value="Glucose Permease (Domain IIA)"/>
    <property type="match status" value="1"/>
</dbReference>
<organism evidence="1 2">
    <name type="scientific">candidate division WOR-3 bacterium</name>
    <dbReference type="NCBI Taxonomy" id="2052148"/>
    <lineage>
        <taxon>Bacteria</taxon>
        <taxon>Bacteria division WOR-3</taxon>
    </lineage>
</organism>
<proteinExistence type="predicted"/>
<protein>
    <submittedName>
        <fullName evidence="1">Uncharacterized protein</fullName>
    </submittedName>
</protein>
<dbReference type="EMBL" id="DRIG01000076">
    <property type="protein sequence ID" value="HEC78922.1"/>
    <property type="molecule type" value="Genomic_DNA"/>
</dbReference>
<evidence type="ECO:0000313" key="2">
    <source>
        <dbReference type="Proteomes" id="UP000885826"/>
    </source>
</evidence>
<dbReference type="CDD" id="cd12797">
    <property type="entry name" value="M23_peptidase"/>
    <property type="match status" value="1"/>
</dbReference>
<name>A0A9C9ENH4_UNCW3</name>
<dbReference type="InterPro" id="IPR011055">
    <property type="entry name" value="Dup_hybrid_motif"/>
</dbReference>
<dbReference type="Proteomes" id="UP000885826">
    <property type="component" value="Unassembled WGS sequence"/>
</dbReference>
<evidence type="ECO:0000313" key="1">
    <source>
        <dbReference type="EMBL" id="HEC78922.1"/>
    </source>
</evidence>
<sequence length="410" mass="45471">MMVMLLVLLSTYPWPIRPFGSAHQVSATLGDARGSVTTPRFHRGIDIPATNGTDVFSITSIDSAIVPVGEDYVRVGGYVYMHLTNRINNGDSVTGILDTTTTSPTQIGDVMDYGTPGPDGDHLHFQVGPAGGPYENPLSHNGGPVGYDDTGNPTISIDFWRQESEGDTAQQLVGVLDGKVDIRACCQDTQTSGGVNNTSGIYQLVYLISDTLGNVLHSDTTITFPQVQPPNNGAPVLLVYDRHNYRTASPFYYWATNRIVNNQVEDRYWNTKQRADSAGIPFPDSVDADSIEVARFKDGFYWVKVYAYDISDNADSESVLVHIDNFAPRVKQTYSSDWFAFVPTKQHKIWCCFSEAMDTTTLTAENIKIQSLKSDSFNYIITNINYIQADTLDTFTLYLEVDSFRYLNCC</sequence>
<reference evidence="1" key="1">
    <citation type="journal article" date="2020" name="mSystems">
        <title>Genome- and Community-Level Interaction Insights into Carbon Utilization and Element Cycling Functions of Hydrothermarchaeota in Hydrothermal Sediment.</title>
        <authorList>
            <person name="Zhou Z."/>
            <person name="Liu Y."/>
            <person name="Xu W."/>
            <person name="Pan J."/>
            <person name="Luo Z.H."/>
            <person name="Li M."/>
        </authorList>
    </citation>
    <scope>NUCLEOTIDE SEQUENCE</scope>
    <source>
        <strain evidence="1">HyVt-388</strain>
    </source>
</reference>
<gene>
    <name evidence="1" type="ORF">ENI34_07250</name>
</gene>
<accession>A0A9C9ENH4</accession>
<dbReference type="AlphaFoldDB" id="A0A9C9ENH4"/>
<comment type="caution">
    <text evidence="1">The sequence shown here is derived from an EMBL/GenBank/DDBJ whole genome shotgun (WGS) entry which is preliminary data.</text>
</comment>